<protein>
    <submittedName>
        <fullName evidence="3">Uncharacterized protein</fullName>
    </submittedName>
</protein>
<reference evidence="2" key="1">
    <citation type="journal article" date="2020" name="Nat. Genet.">
        <title>Genomic diversifications of five Gossypium allopolyploid species and their impact on cotton improvement.</title>
        <authorList>
            <person name="Chen Z.J."/>
            <person name="Sreedasyam A."/>
            <person name="Ando A."/>
            <person name="Song Q."/>
            <person name="De Santiago L.M."/>
            <person name="Hulse-Kemp A.M."/>
            <person name="Ding M."/>
            <person name="Ye W."/>
            <person name="Kirkbride R.C."/>
            <person name="Jenkins J."/>
            <person name="Plott C."/>
            <person name="Lovell J."/>
            <person name="Lin Y.M."/>
            <person name="Vaughn R."/>
            <person name="Liu B."/>
            <person name="Simpson S."/>
            <person name="Scheffler B.E."/>
            <person name="Wen L."/>
            <person name="Saski C.A."/>
            <person name="Grover C.E."/>
            <person name="Hu G."/>
            <person name="Conover J.L."/>
            <person name="Carlson J.W."/>
            <person name="Shu S."/>
            <person name="Boston L.B."/>
            <person name="Williams M."/>
            <person name="Peterson D.G."/>
            <person name="McGee K."/>
            <person name="Jones D.C."/>
            <person name="Wendel J.F."/>
            <person name="Stelly D.M."/>
            <person name="Grimwood J."/>
            <person name="Schmutz J."/>
        </authorList>
    </citation>
    <scope>NUCLEOTIDE SEQUENCE [LARGE SCALE GENOMIC DNA]</scope>
    <source>
        <strain evidence="2">cv. TM-1</strain>
    </source>
</reference>
<reference evidence="3" key="2">
    <citation type="submission" date="2025-08" db="UniProtKB">
        <authorList>
            <consortium name="RefSeq"/>
        </authorList>
    </citation>
    <scope>IDENTIFICATION</scope>
</reference>
<feature type="chain" id="PRO_5046686617" evidence="1">
    <location>
        <begin position="24"/>
        <end position="100"/>
    </location>
</feature>
<feature type="signal peptide" evidence="1">
    <location>
        <begin position="1"/>
        <end position="23"/>
    </location>
</feature>
<evidence type="ECO:0000256" key="1">
    <source>
        <dbReference type="SAM" id="SignalP"/>
    </source>
</evidence>
<accession>A0ABM2Z4U7</accession>
<keyword evidence="2" id="KW-1185">Reference proteome</keyword>
<keyword evidence="1" id="KW-0732">Signal</keyword>
<dbReference type="RefSeq" id="XP_040937734.1">
    <property type="nucleotide sequence ID" value="XM_041081800.1"/>
</dbReference>
<organism evidence="2 3">
    <name type="scientific">Gossypium hirsutum</name>
    <name type="common">Upland cotton</name>
    <name type="synonym">Gossypium mexicanum</name>
    <dbReference type="NCBI Taxonomy" id="3635"/>
    <lineage>
        <taxon>Eukaryota</taxon>
        <taxon>Viridiplantae</taxon>
        <taxon>Streptophyta</taxon>
        <taxon>Embryophyta</taxon>
        <taxon>Tracheophyta</taxon>
        <taxon>Spermatophyta</taxon>
        <taxon>Magnoliopsida</taxon>
        <taxon>eudicotyledons</taxon>
        <taxon>Gunneridae</taxon>
        <taxon>Pentapetalae</taxon>
        <taxon>rosids</taxon>
        <taxon>malvids</taxon>
        <taxon>Malvales</taxon>
        <taxon>Malvaceae</taxon>
        <taxon>Malvoideae</taxon>
        <taxon>Gossypium</taxon>
    </lineage>
</organism>
<gene>
    <name evidence="3" type="primary">LOC121209899</name>
</gene>
<sequence>MANITLIRAFCVVVLMLLASVWARDVPGKYIDYGRIRGSSPSCGGDLKSCLPQKPAANRRVFFSRAGNGATQGRHDRESNPSFIGTFRDPLFVFGFKPKL</sequence>
<evidence type="ECO:0000313" key="3">
    <source>
        <dbReference type="RefSeq" id="XP_040937734.1"/>
    </source>
</evidence>
<dbReference type="GeneID" id="121209899"/>
<name>A0ABM2Z4U7_GOSHI</name>
<evidence type="ECO:0000313" key="2">
    <source>
        <dbReference type="Proteomes" id="UP000818029"/>
    </source>
</evidence>
<dbReference type="Proteomes" id="UP000818029">
    <property type="component" value="Chromosome A11"/>
</dbReference>
<proteinExistence type="predicted"/>